<dbReference type="InterPro" id="IPR006204">
    <property type="entry name" value="GHMP_kinase_N_dom"/>
</dbReference>
<feature type="active site" evidence="10">
    <location>
        <position position="141"/>
    </location>
</feature>
<keyword evidence="4 10" id="KW-0808">Transferase</keyword>
<dbReference type="InterPro" id="IPR020568">
    <property type="entry name" value="Ribosomal_Su5_D2-typ_SF"/>
</dbReference>
<keyword evidence="7 10" id="KW-0067">ATP-binding</keyword>
<comment type="catalytic activity">
    <reaction evidence="10">
        <text>4-CDP-2-C-methyl-D-erythritol + ATP = 4-CDP-2-C-methyl-D-erythritol 2-phosphate + ADP + H(+)</text>
        <dbReference type="Rhea" id="RHEA:18437"/>
        <dbReference type="ChEBI" id="CHEBI:15378"/>
        <dbReference type="ChEBI" id="CHEBI:30616"/>
        <dbReference type="ChEBI" id="CHEBI:57823"/>
        <dbReference type="ChEBI" id="CHEBI:57919"/>
        <dbReference type="ChEBI" id="CHEBI:456216"/>
        <dbReference type="EC" id="2.7.1.148"/>
    </reaction>
</comment>
<evidence type="ECO:0000256" key="3">
    <source>
        <dbReference type="ARBA" id="ARBA00017473"/>
    </source>
</evidence>
<name>A0A5N0TBS1_9GAMM</name>
<dbReference type="InterPro" id="IPR014721">
    <property type="entry name" value="Ribsml_uS5_D2-typ_fold_subgr"/>
</dbReference>
<dbReference type="NCBIfam" id="TIGR00154">
    <property type="entry name" value="ispE"/>
    <property type="match status" value="1"/>
</dbReference>
<keyword evidence="14" id="KW-1185">Reference proteome</keyword>
<dbReference type="InterPro" id="IPR036554">
    <property type="entry name" value="GHMP_kinase_C_sf"/>
</dbReference>
<dbReference type="SUPFAM" id="SSF55060">
    <property type="entry name" value="GHMP Kinase, C-terminal domain"/>
    <property type="match status" value="1"/>
</dbReference>
<evidence type="ECO:0000259" key="11">
    <source>
        <dbReference type="Pfam" id="PF00288"/>
    </source>
</evidence>
<dbReference type="EMBL" id="VYXP01000003">
    <property type="protein sequence ID" value="KAA9132462.1"/>
    <property type="molecule type" value="Genomic_DNA"/>
</dbReference>
<evidence type="ECO:0000256" key="10">
    <source>
        <dbReference type="HAMAP-Rule" id="MF_00061"/>
    </source>
</evidence>
<dbReference type="GO" id="GO:0050515">
    <property type="term" value="F:4-(cytidine 5'-diphospho)-2-C-methyl-D-erythritol kinase activity"/>
    <property type="evidence" value="ECO:0007669"/>
    <property type="project" value="UniProtKB-UniRule"/>
</dbReference>
<evidence type="ECO:0000256" key="8">
    <source>
        <dbReference type="ARBA" id="ARBA00023229"/>
    </source>
</evidence>
<accession>A0A5N0TBS1</accession>
<feature type="domain" description="GHMP kinase N-terminal" evidence="11">
    <location>
        <begin position="74"/>
        <end position="148"/>
    </location>
</feature>
<dbReference type="Proteomes" id="UP000325372">
    <property type="component" value="Unassembled WGS sequence"/>
</dbReference>
<dbReference type="RefSeq" id="WP_150863172.1">
    <property type="nucleotide sequence ID" value="NZ_VYXP01000003.1"/>
</dbReference>
<comment type="pathway">
    <text evidence="10">Isoprenoid biosynthesis; isopentenyl diphosphate biosynthesis via DXP pathway; isopentenyl diphosphate from 1-deoxy-D-xylulose 5-phosphate: step 3/6.</text>
</comment>
<evidence type="ECO:0000256" key="9">
    <source>
        <dbReference type="ARBA" id="ARBA00032554"/>
    </source>
</evidence>
<dbReference type="GO" id="GO:0019288">
    <property type="term" value="P:isopentenyl diphosphate biosynthetic process, methylerythritol 4-phosphate pathway"/>
    <property type="evidence" value="ECO:0007669"/>
    <property type="project" value="UniProtKB-UniRule"/>
</dbReference>
<evidence type="ECO:0000256" key="1">
    <source>
        <dbReference type="ARBA" id="ARBA00009684"/>
    </source>
</evidence>
<dbReference type="GO" id="GO:0016114">
    <property type="term" value="P:terpenoid biosynthetic process"/>
    <property type="evidence" value="ECO:0007669"/>
    <property type="project" value="UniProtKB-UniRule"/>
</dbReference>
<dbReference type="HAMAP" id="MF_00061">
    <property type="entry name" value="IspE"/>
    <property type="match status" value="1"/>
</dbReference>
<dbReference type="UniPathway" id="UPA00056">
    <property type="reaction ID" value="UER00094"/>
</dbReference>
<feature type="domain" description="GHMP kinase C-terminal" evidence="12">
    <location>
        <begin position="210"/>
        <end position="271"/>
    </location>
</feature>
<evidence type="ECO:0000313" key="13">
    <source>
        <dbReference type="EMBL" id="KAA9132462.1"/>
    </source>
</evidence>
<dbReference type="InterPro" id="IPR004424">
    <property type="entry name" value="IspE"/>
</dbReference>
<comment type="function">
    <text evidence="10">Catalyzes the phosphorylation of the position 2 hydroxy group of 4-diphosphocytidyl-2C-methyl-D-erythritol.</text>
</comment>
<feature type="active site" evidence="10">
    <location>
        <position position="16"/>
    </location>
</feature>
<dbReference type="Gene3D" id="3.30.230.10">
    <property type="match status" value="1"/>
</dbReference>
<dbReference type="PANTHER" id="PTHR43527:SF2">
    <property type="entry name" value="4-DIPHOSPHOCYTIDYL-2-C-METHYL-D-ERYTHRITOL KINASE, CHLOROPLASTIC"/>
    <property type="match status" value="1"/>
</dbReference>
<dbReference type="Pfam" id="PF00288">
    <property type="entry name" value="GHMP_kinases_N"/>
    <property type="match status" value="1"/>
</dbReference>
<dbReference type="PANTHER" id="PTHR43527">
    <property type="entry name" value="4-DIPHOSPHOCYTIDYL-2-C-METHYL-D-ERYTHRITOL KINASE, CHLOROPLASTIC"/>
    <property type="match status" value="1"/>
</dbReference>
<protein>
    <recommendedName>
        <fullName evidence="3 10">4-diphosphocytidyl-2-C-methyl-D-erythritol kinase</fullName>
        <shortName evidence="10">CMK</shortName>
        <ecNumber evidence="2 10">2.7.1.148</ecNumber>
    </recommendedName>
    <alternativeName>
        <fullName evidence="9 10">4-(cytidine-5'-diphospho)-2-C-methyl-D-erythritol kinase</fullName>
    </alternativeName>
</protein>
<keyword evidence="5 10" id="KW-0547">Nucleotide-binding</keyword>
<dbReference type="Gene3D" id="3.30.70.890">
    <property type="entry name" value="GHMP kinase, C-terminal domain"/>
    <property type="match status" value="1"/>
</dbReference>
<organism evidence="13 14">
    <name type="scientific">Marinihelvus fidelis</name>
    <dbReference type="NCBI Taxonomy" id="2613842"/>
    <lineage>
        <taxon>Bacteria</taxon>
        <taxon>Pseudomonadati</taxon>
        <taxon>Pseudomonadota</taxon>
        <taxon>Gammaproteobacteria</taxon>
        <taxon>Chromatiales</taxon>
        <taxon>Wenzhouxiangellaceae</taxon>
        <taxon>Marinihelvus</taxon>
    </lineage>
</organism>
<evidence type="ECO:0000256" key="2">
    <source>
        <dbReference type="ARBA" id="ARBA00012052"/>
    </source>
</evidence>
<dbReference type="SUPFAM" id="SSF54211">
    <property type="entry name" value="Ribosomal protein S5 domain 2-like"/>
    <property type="match status" value="1"/>
</dbReference>
<dbReference type="GO" id="GO:0005524">
    <property type="term" value="F:ATP binding"/>
    <property type="evidence" value="ECO:0007669"/>
    <property type="project" value="UniProtKB-UniRule"/>
</dbReference>
<dbReference type="EC" id="2.7.1.148" evidence="2 10"/>
<evidence type="ECO:0000256" key="4">
    <source>
        <dbReference type="ARBA" id="ARBA00022679"/>
    </source>
</evidence>
<proteinExistence type="inferred from homology"/>
<sequence>MSRVPDTERPWPAPAKLNLFLHVTGRRADGYHELQTVFQLLDWGDDVHIEVREDGYVTRARDLPGVSEEQDLSLRAARLLQSECGVRAGARIGIEKRIPMGSGLGGASSDAATVLVALNRLWGCHLPNDDLAQLGLCLGADVPVFVRGYSAWAEGVGEVLRPVRLGNAHFVVVTPGVHVSTAQVFAEPALSRSTPRLAPVTCDQDARAWMSGTRNDCEAVVRRQLPALDELARELGELGPARMTGTGSAFFIPFDDEEAALRVTTRLETRYNARAARGVDRSALLDRLEMVAAGGR</sequence>
<evidence type="ECO:0000313" key="14">
    <source>
        <dbReference type="Proteomes" id="UP000325372"/>
    </source>
</evidence>
<gene>
    <name evidence="10 13" type="primary">ispE</name>
    <name evidence="13" type="ORF">F3N42_04330</name>
</gene>
<dbReference type="PIRSF" id="PIRSF010376">
    <property type="entry name" value="IspE"/>
    <property type="match status" value="1"/>
</dbReference>
<dbReference type="InterPro" id="IPR013750">
    <property type="entry name" value="GHMP_kinase_C_dom"/>
</dbReference>
<comment type="similarity">
    <text evidence="1 10">Belongs to the GHMP kinase family. IspE subfamily.</text>
</comment>
<evidence type="ECO:0000256" key="7">
    <source>
        <dbReference type="ARBA" id="ARBA00022840"/>
    </source>
</evidence>
<feature type="binding site" evidence="10">
    <location>
        <begin position="99"/>
        <end position="109"/>
    </location>
    <ligand>
        <name>ATP</name>
        <dbReference type="ChEBI" id="CHEBI:30616"/>
    </ligand>
</feature>
<comment type="caution">
    <text evidence="13">The sequence shown here is derived from an EMBL/GenBank/DDBJ whole genome shotgun (WGS) entry which is preliminary data.</text>
</comment>
<dbReference type="Pfam" id="PF08544">
    <property type="entry name" value="GHMP_kinases_C"/>
    <property type="match status" value="1"/>
</dbReference>
<evidence type="ECO:0000256" key="5">
    <source>
        <dbReference type="ARBA" id="ARBA00022741"/>
    </source>
</evidence>
<keyword evidence="8 10" id="KW-0414">Isoprene biosynthesis</keyword>
<dbReference type="AlphaFoldDB" id="A0A5N0TBS1"/>
<evidence type="ECO:0000256" key="6">
    <source>
        <dbReference type="ARBA" id="ARBA00022777"/>
    </source>
</evidence>
<evidence type="ECO:0000259" key="12">
    <source>
        <dbReference type="Pfam" id="PF08544"/>
    </source>
</evidence>
<keyword evidence="6 10" id="KW-0418">Kinase</keyword>
<reference evidence="13 14" key="1">
    <citation type="submission" date="2019-09" db="EMBL/GenBank/DDBJ databases">
        <title>Wenzhouxiangella sp. Genome sequencing and assembly.</title>
        <authorList>
            <person name="Zhang R."/>
        </authorList>
    </citation>
    <scope>NUCLEOTIDE SEQUENCE [LARGE SCALE GENOMIC DNA]</scope>
    <source>
        <strain evidence="13 14">W260</strain>
    </source>
</reference>